<sequence length="103" mass="11885">MEQLYQCQTLPEVREQIDRIDRALVALIAERSIYVRQAAAFKHSRDEVEGGKRADQVMRRVERLAGELGADAALTAAVYRTMIEYFVADEMAVFRLRQQPRID</sequence>
<proteinExistence type="predicted"/>
<dbReference type="InterPro" id="IPR051331">
    <property type="entry name" value="Chorismate_mutase-related"/>
</dbReference>
<dbReference type="PANTHER" id="PTHR38041">
    <property type="entry name" value="CHORISMATE MUTASE"/>
    <property type="match status" value="1"/>
</dbReference>
<gene>
    <name evidence="4" type="ORF">C2134_14825</name>
</gene>
<dbReference type="GO" id="GO:0004106">
    <property type="term" value="F:chorismate mutase activity"/>
    <property type="evidence" value="ECO:0007669"/>
    <property type="project" value="UniProtKB-EC"/>
</dbReference>
<dbReference type="InterPro" id="IPR036979">
    <property type="entry name" value="CM_dom_sf"/>
</dbReference>
<dbReference type="PANTHER" id="PTHR38041:SF1">
    <property type="entry name" value="CHORISMATE MUTASE"/>
    <property type="match status" value="1"/>
</dbReference>
<dbReference type="SMART" id="SM00830">
    <property type="entry name" value="CM_2"/>
    <property type="match status" value="1"/>
</dbReference>
<evidence type="ECO:0000259" key="3">
    <source>
        <dbReference type="PROSITE" id="PS51168"/>
    </source>
</evidence>
<keyword evidence="5" id="KW-1185">Reference proteome</keyword>
<protein>
    <recommendedName>
        <fullName evidence="1">chorismate mutase</fullName>
        <ecNumber evidence="1">5.4.99.5</ecNumber>
    </recommendedName>
</protein>
<evidence type="ECO:0000256" key="2">
    <source>
        <dbReference type="ARBA" id="ARBA00023235"/>
    </source>
</evidence>
<dbReference type="Pfam" id="PF01817">
    <property type="entry name" value="CM_2"/>
    <property type="match status" value="1"/>
</dbReference>
<evidence type="ECO:0000313" key="5">
    <source>
        <dbReference type="Proteomes" id="UP000236416"/>
    </source>
</evidence>
<dbReference type="RefSeq" id="WP_103320909.1">
    <property type="nucleotide sequence ID" value="NZ_PPTF01000068.1"/>
</dbReference>
<dbReference type="InterPro" id="IPR036263">
    <property type="entry name" value="Chorismate_II_sf"/>
</dbReference>
<feature type="domain" description="Chorismate mutase" evidence="3">
    <location>
        <begin position="4"/>
        <end position="94"/>
    </location>
</feature>
<dbReference type="EMBL" id="PPTF01000068">
    <property type="protein sequence ID" value="POA97919.1"/>
    <property type="molecule type" value="Genomic_DNA"/>
</dbReference>
<dbReference type="GO" id="GO:0009697">
    <property type="term" value="P:salicylic acid biosynthetic process"/>
    <property type="evidence" value="ECO:0007669"/>
    <property type="project" value="TreeGrafter"/>
</dbReference>
<evidence type="ECO:0000313" key="4">
    <source>
        <dbReference type="EMBL" id="POA97919.1"/>
    </source>
</evidence>
<name>A0A2K4MLP1_9NEIS</name>
<dbReference type="EC" id="5.4.99.5" evidence="1"/>
<comment type="caution">
    <text evidence="4">The sequence shown here is derived from an EMBL/GenBank/DDBJ whole genome shotgun (WGS) entry which is preliminary data.</text>
</comment>
<accession>A0A2K4MLP1</accession>
<dbReference type="PROSITE" id="PS51168">
    <property type="entry name" value="CHORISMATE_MUT_2"/>
    <property type="match status" value="1"/>
</dbReference>
<evidence type="ECO:0000256" key="1">
    <source>
        <dbReference type="ARBA" id="ARBA00012404"/>
    </source>
</evidence>
<dbReference type="InterPro" id="IPR002701">
    <property type="entry name" value="CM_II_prokaryot"/>
</dbReference>
<dbReference type="SUPFAM" id="SSF48600">
    <property type="entry name" value="Chorismate mutase II"/>
    <property type="match status" value="1"/>
</dbReference>
<dbReference type="Proteomes" id="UP000236416">
    <property type="component" value="Unassembled WGS sequence"/>
</dbReference>
<organism evidence="4 5">
    <name type="scientific">Chromobacterium sinusclupearum</name>
    <dbReference type="NCBI Taxonomy" id="2077146"/>
    <lineage>
        <taxon>Bacteria</taxon>
        <taxon>Pseudomonadati</taxon>
        <taxon>Pseudomonadota</taxon>
        <taxon>Betaproteobacteria</taxon>
        <taxon>Neisseriales</taxon>
        <taxon>Chromobacteriaceae</taxon>
        <taxon>Chromobacterium</taxon>
    </lineage>
</organism>
<dbReference type="Gene3D" id="1.20.59.10">
    <property type="entry name" value="Chorismate mutase"/>
    <property type="match status" value="1"/>
</dbReference>
<keyword evidence="2" id="KW-0413">Isomerase</keyword>
<dbReference type="GO" id="GO:0046417">
    <property type="term" value="P:chorismate metabolic process"/>
    <property type="evidence" value="ECO:0007669"/>
    <property type="project" value="InterPro"/>
</dbReference>
<dbReference type="AlphaFoldDB" id="A0A2K4MLP1"/>
<reference evidence="4 5" key="1">
    <citation type="submission" date="2018-01" db="EMBL/GenBank/DDBJ databases">
        <title>Genomic Sequence of Chromobacterium MWU13-2610 from wild cranberry bogs within the Cape Cod National Seashore.</title>
        <authorList>
            <person name="O'Hara-Hanley K."/>
            <person name="Soby S."/>
            <person name="Harrison A."/>
        </authorList>
    </citation>
    <scope>NUCLEOTIDE SEQUENCE [LARGE SCALE GENOMIC DNA]</scope>
    <source>
        <strain evidence="4 5">MWU13-2610</strain>
    </source>
</reference>